<gene>
    <name evidence="2" type="ORF">B0180_03180</name>
</gene>
<sequence length="133" mass="14678">MKKQLTCIALIGLSLPALADSFWNHNGSIMRLQAYGNDRVFSYEVPTNRMVGAGAAPGTILFDGVRQGNKYYGTARVFSKYCAVPIEYSVIGTVVTERKVVLRGTRESYAAGCRPTGRYTTDVLEFNYIGNSY</sequence>
<evidence type="ECO:0000313" key="3">
    <source>
        <dbReference type="Proteomes" id="UP000190322"/>
    </source>
</evidence>
<organism evidence="2 3">
    <name type="scientific">Moraxella canis</name>
    <dbReference type="NCBI Taxonomy" id="90239"/>
    <lineage>
        <taxon>Bacteria</taxon>
        <taxon>Pseudomonadati</taxon>
        <taxon>Pseudomonadota</taxon>
        <taxon>Gammaproteobacteria</taxon>
        <taxon>Moraxellales</taxon>
        <taxon>Moraxellaceae</taxon>
        <taxon>Moraxella</taxon>
    </lineage>
</organism>
<evidence type="ECO:0000313" key="2">
    <source>
        <dbReference type="EMBL" id="OOR84571.1"/>
    </source>
</evidence>
<name>A0A1S9ZNE0_9GAMM</name>
<proteinExistence type="predicted"/>
<protein>
    <recommendedName>
        <fullName evidence="4">Secreted protein</fullName>
    </recommendedName>
</protein>
<accession>A0A1S9ZNE0</accession>
<evidence type="ECO:0000256" key="1">
    <source>
        <dbReference type="SAM" id="SignalP"/>
    </source>
</evidence>
<dbReference type="Proteomes" id="UP000190322">
    <property type="component" value="Unassembled WGS sequence"/>
</dbReference>
<dbReference type="RefSeq" id="WP_078255628.1">
    <property type="nucleotide sequence ID" value="NZ_MUXT01000004.1"/>
</dbReference>
<feature type="chain" id="PRO_5012029385" description="Secreted protein" evidence="1">
    <location>
        <begin position="20"/>
        <end position="133"/>
    </location>
</feature>
<reference evidence="2 3" key="1">
    <citation type="submission" date="2017-02" db="EMBL/GenBank/DDBJ databases">
        <title>Draft genome sequence of Moraxella canis CCUG 8415A type strain.</title>
        <authorList>
            <person name="Engstrom-Jakobsson H."/>
            <person name="Salva-Serra F."/>
            <person name="Thorell K."/>
            <person name="Gonzales-Siles L."/>
            <person name="Karlsson R."/>
            <person name="Boulund F."/>
            <person name="Engstrand L."/>
            <person name="Moore E."/>
        </authorList>
    </citation>
    <scope>NUCLEOTIDE SEQUENCE [LARGE SCALE GENOMIC DNA]</scope>
    <source>
        <strain evidence="2 3">CCUG 8415A</strain>
    </source>
</reference>
<evidence type="ECO:0008006" key="4">
    <source>
        <dbReference type="Google" id="ProtNLM"/>
    </source>
</evidence>
<comment type="caution">
    <text evidence="2">The sequence shown here is derived from an EMBL/GenBank/DDBJ whole genome shotgun (WGS) entry which is preliminary data.</text>
</comment>
<feature type="signal peptide" evidence="1">
    <location>
        <begin position="1"/>
        <end position="19"/>
    </location>
</feature>
<keyword evidence="1" id="KW-0732">Signal</keyword>
<dbReference type="AlphaFoldDB" id="A0A1S9ZNE0"/>
<dbReference type="EMBL" id="MUXT01000004">
    <property type="protein sequence ID" value="OOR84571.1"/>
    <property type="molecule type" value="Genomic_DNA"/>
</dbReference>